<dbReference type="EMBL" id="JBBNAG010000002">
    <property type="protein sequence ID" value="KAK9156840.1"/>
    <property type="molecule type" value="Genomic_DNA"/>
</dbReference>
<evidence type="ECO:0000313" key="2">
    <source>
        <dbReference type="EMBL" id="KAK9156840.1"/>
    </source>
</evidence>
<evidence type="ECO:0000256" key="1">
    <source>
        <dbReference type="SAM" id="MobiDB-lite"/>
    </source>
</evidence>
<organism evidence="2 3">
    <name type="scientific">Stephania cephalantha</name>
    <dbReference type="NCBI Taxonomy" id="152367"/>
    <lineage>
        <taxon>Eukaryota</taxon>
        <taxon>Viridiplantae</taxon>
        <taxon>Streptophyta</taxon>
        <taxon>Embryophyta</taxon>
        <taxon>Tracheophyta</taxon>
        <taxon>Spermatophyta</taxon>
        <taxon>Magnoliopsida</taxon>
        <taxon>Ranunculales</taxon>
        <taxon>Menispermaceae</taxon>
        <taxon>Menispermoideae</taxon>
        <taxon>Cissampelideae</taxon>
        <taxon>Stephania</taxon>
    </lineage>
</organism>
<protein>
    <submittedName>
        <fullName evidence="2">Uncharacterized protein</fullName>
    </submittedName>
</protein>
<evidence type="ECO:0000313" key="3">
    <source>
        <dbReference type="Proteomes" id="UP001419268"/>
    </source>
</evidence>
<comment type="caution">
    <text evidence="2">The sequence shown here is derived from an EMBL/GenBank/DDBJ whole genome shotgun (WGS) entry which is preliminary data.</text>
</comment>
<reference evidence="2 3" key="1">
    <citation type="submission" date="2024-01" db="EMBL/GenBank/DDBJ databases">
        <title>Genome assemblies of Stephania.</title>
        <authorList>
            <person name="Yang L."/>
        </authorList>
    </citation>
    <scope>NUCLEOTIDE SEQUENCE [LARGE SCALE GENOMIC DNA]</scope>
    <source>
        <strain evidence="2">JXDWG</strain>
        <tissue evidence="2">Leaf</tissue>
    </source>
</reference>
<dbReference type="Proteomes" id="UP001419268">
    <property type="component" value="Unassembled WGS sequence"/>
</dbReference>
<keyword evidence="3" id="KW-1185">Reference proteome</keyword>
<feature type="region of interest" description="Disordered" evidence="1">
    <location>
        <begin position="59"/>
        <end position="81"/>
    </location>
</feature>
<accession>A0AAP0KT15</accession>
<name>A0AAP0KT15_9MAGN</name>
<proteinExistence type="predicted"/>
<feature type="compositionally biased region" description="Basic residues" evidence="1">
    <location>
        <begin position="67"/>
        <end position="78"/>
    </location>
</feature>
<dbReference type="AlphaFoldDB" id="A0AAP0KT15"/>
<sequence length="231" mass="26117">MADITRDDEDDGELWLPSELTYMEELAQQLSAYALLERAAQHPNISKPPIDFAPNFEVRHHQQQQQQHHHHHHHHQSRFRSSVAPAMTGFGVNGGRAVNHSLYSSGHAGFRVGLRPLYQYCPVKPPRVQVERMAHARAIRGVVQRQSQQNRILPFRGNGGFVRRESGGTGVFFPRVALAALPTDDPVKQSLRNGEEHRQRQGVKRIGVVGREEVVGLPNSPEMALPKDWTY</sequence>
<gene>
    <name evidence="2" type="ORF">Scep_003414</name>
</gene>